<keyword evidence="6" id="KW-0326">Glycosidase</keyword>
<reference evidence="9 10" key="1">
    <citation type="journal article" date="2015" name="Environ. Microbiol.">
        <title>Methane oxidation coupled to nitrate reduction under hypoxia by the Gammaproteobacterium Methylomonas denitrificans, sp. nov. type strain FJG1.</title>
        <authorList>
            <person name="Kits K.D."/>
            <person name="Klotz M.G."/>
            <person name="Stein L.Y."/>
        </authorList>
    </citation>
    <scope>NUCLEOTIDE SEQUENCE [LARGE SCALE GENOMIC DNA]</scope>
    <source>
        <strain evidence="9 10">FJG1</strain>
    </source>
</reference>
<feature type="domain" description="HhH-GPD" evidence="8">
    <location>
        <begin position="96"/>
        <end position="238"/>
    </location>
</feature>
<gene>
    <name evidence="9" type="ORF">JT25_008350</name>
</gene>
<dbReference type="GO" id="GO:0003906">
    <property type="term" value="F:DNA-(apurinic or apyrimidinic site) endonuclease activity"/>
    <property type="evidence" value="ECO:0007669"/>
    <property type="project" value="InterPro"/>
</dbReference>
<keyword evidence="5" id="KW-0511">Multifunctional enzyme</keyword>
<keyword evidence="4" id="KW-0456">Lyase</keyword>
<protein>
    <submittedName>
        <fullName evidence="9">8-oxoguanine DNA glycosylase</fullName>
    </submittedName>
</protein>
<evidence type="ECO:0000256" key="2">
    <source>
        <dbReference type="ARBA" id="ARBA00022801"/>
    </source>
</evidence>
<dbReference type="InterPro" id="IPR023170">
    <property type="entry name" value="HhH_base_excis_C"/>
</dbReference>
<organism evidence="9 10">
    <name type="scientific">Methylomonas denitrificans</name>
    <dbReference type="NCBI Taxonomy" id="1538553"/>
    <lineage>
        <taxon>Bacteria</taxon>
        <taxon>Pseudomonadati</taxon>
        <taxon>Pseudomonadota</taxon>
        <taxon>Gammaproteobacteria</taxon>
        <taxon>Methylococcales</taxon>
        <taxon>Methylococcaceae</taxon>
        <taxon>Methylomonas</taxon>
    </lineage>
</organism>
<evidence type="ECO:0000259" key="8">
    <source>
        <dbReference type="SMART" id="SM00478"/>
    </source>
</evidence>
<dbReference type="Gene3D" id="1.10.340.30">
    <property type="entry name" value="Hypothetical protein, domain 2"/>
    <property type="match status" value="1"/>
</dbReference>
<proteinExistence type="predicted"/>
<sequence length="289" mass="31566">MRQSAAVFTGAAVVQIELPSSDTFVLPGIPWGPIEAFPTPAYWTYQVMARRIIGISPRHRLGSTLAEEVGACLLGGHGIPASVGLAAFQRLQALGILANTPTESEIFDVLSHPLEIDGRQIRYRFAKQKARYLSTALSRLSAETPPLDSGKALRQWLIQLPGIGLKTASWVARNWLDADDVAILDIHVLRAGALAKFFDENLTVEKNYLELEEQFIRFADAIGTRPSELDAIIWFEMMSAPRTVTQLMGGSLAGVCPRSSSEVLAAGSSRGRSRSNKGTTDTKQTRLFE</sequence>
<dbReference type="Gene3D" id="1.10.1670.10">
    <property type="entry name" value="Helix-hairpin-Helix base-excision DNA repair enzymes (C-terminal)"/>
    <property type="match status" value="1"/>
</dbReference>
<dbReference type="GO" id="GO:0006284">
    <property type="term" value="P:base-excision repair"/>
    <property type="evidence" value="ECO:0007669"/>
    <property type="project" value="InterPro"/>
</dbReference>
<dbReference type="SMART" id="SM00478">
    <property type="entry name" value="ENDO3c"/>
    <property type="match status" value="1"/>
</dbReference>
<dbReference type="SUPFAM" id="SSF48150">
    <property type="entry name" value="DNA-glycosylase"/>
    <property type="match status" value="1"/>
</dbReference>
<dbReference type="GO" id="GO:0016829">
    <property type="term" value="F:lyase activity"/>
    <property type="evidence" value="ECO:0007669"/>
    <property type="project" value="UniProtKB-KW"/>
</dbReference>
<name>A0A126T363_9GAMM</name>
<evidence type="ECO:0000256" key="6">
    <source>
        <dbReference type="ARBA" id="ARBA00023295"/>
    </source>
</evidence>
<keyword evidence="2" id="KW-0378">Hydrolase</keyword>
<evidence type="ECO:0000256" key="7">
    <source>
        <dbReference type="SAM" id="MobiDB-lite"/>
    </source>
</evidence>
<dbReference type="Pfam" id="PF22175">
    <property type="entry name" value="Ogg-HhH"/>
    <property type="match status" value="1"/>
</dbReference>
<dbReference type="GO" id="GO:0016799">
    <property type="term" value="F:hydrolase activity, hydrolyzing N-glycosyl compounds"/>
    <property type="evidence" value="ECO:0007669"/>
    <property type="project" value="InterPro"/>
</dbReference>
<keyword evidence="3" id="KW-0234">DNA repair</keyword>
<evidence type="ECO:0000313" key="9">
    <source>
        <dbReference type="EMBL" id="AMK76502.1"/>
    </source>
</evidence>
<dbReference type="AlphaFoldDB" id="A0A126T363"/>
<keyword evidence="1" id="KW-0227">DNA damage</keyword>
<dbReference type="KEGG" id="mdn:JT25_008350"/>
<dbReference type="EMBL" id="CP014476">
    <property type="protein sequence ID" value="AMK76502.1"/>
    <property type="molecule type" value="Genomic_DNA"/>
</dbReference>
<dbReference type="STRING" id="1538553.JT25_008350"/>
<evidence type="ECO:0000256" key="4">
    <source>
        <dbReference type="ARBA" id="ARBA00023239"/>
    </source>
</evidence>
<evidence type="ECO:0000256" key="5">
    <source>
        <dbReference type="ARBA" id="ARBA00023268"/>
    </source>
</evidence>
<dbReference type="InterPro" id="IPR012092">
    <property type="entry name" value="DNA_glyclase/AP_lyase_Ogg"/>
</dbReference>
<dbReference type="Proteomes" id="UP000030512">
    <property type="component" value="Chromosome"/>
</dbReference>
<dbReference type="InterPro" id="IPR011257">
    <property type="entry name" value="DNA_glycosylase"/>
</dbReference>
<feature type="region of interest" description="Disordered" evidence="7">
    <location>
        <begin position="265"/>
        <end position="289"/>
    </location>
</feature>
<dbReference type="OrthoDB" id="12078at2"/>
<keyword evidence="10" id="KW-1185">Reference proteome</keyword>
<accession>A0A126T363</accession>
<evidence type="ECO:0000313" key="10">
    <source>
        <dbReference type="Proteomes" id="UP000030512"/>
    </source>
</evidence>
<evidence type="ECO:0000256" key="1">
    <source>
        <dbReference type="ARBA" id="ARBA00022763"/>
    </source>
</evidence>
<dbReference type="InterPro" id="IPR003265">
    <property type="entry name" value="HhH-GPD_domain"/>
</dbReference>
<evidence type="ECO:0000256" key="3">
    <source>
        <dbReference type="ARBA" id="ARBA00023204"/>
    </source>
</evidence>